<dbReference type="RefSeq" id="XP_066070935.1">
    <property type="nucleotide sequence ID" value="XM_066214838.1"/>
</dbReference>
<reference evidence="2" key="1">
    <citation type="submission" date="2016-06" db="EMBL/GenBank/DDBJ databases">
        <authorList>
            <person name="Cuomo C."/>
            <person name="Litvintseva A."/>
            <person name="Heitman J."/>
            <person name="Chen Y."/>
            <person name="Sun S."/>
            <person name="Springer D."/>
            <person name="Dromer F."/>
            <person name="Young S."/>
            <person name="Zeng Q."/>
            <person name="Chapman S."/>
            <person name="Gujja S."/>
            <person name="Saif S."/>
            <person name="Birren B."/>
        </authorList>
    </citation>
    <scope>NUCLEOTIDE SEQUENCE</scope>
    <source>
        <strain evidence="2">CBS 7841</strain>
    </source>
</reference>
<reference evidence="2" key="2">
    <citation type="journal article" date="2022" name="Elife">
        <title>Obligate sexual reproduction of a homothallic fungus closely related to the Cryptococcus pathogenic species complex.</title>
        <authorList>
            <person name="Passer A.R."/>
            <person name="Clancey S.A."/>
            <person name="Shea T."/>
            <person name="David-Palma M."/>
            <person name="Averette A.F."/>
            <person name="Boekhout T."/>
            <person name="Porcel B.M."/>
            <person name="Nowrousian M."/>
            <person name="Cuomo C.A."/>
            <person name="Sun S."/>
            <person name="Heitman J."/>
            <person name="Coelho M.A."/>
        </authorList>
    </citation>
    <scope>NUCLEOTIDE SEQUENCE</scope>
    <source>
        <strain evidence="2">CBS 7841</strain>
    </source>
</reference>
<accession>A0A1E3ICV6</accession>
<name>A0A1E3ICV6_9TREE</name>
<evidence type="ECO:0000313" key="3">
    <source>
        <dbReference type="Proteomes" id="UP000094043"/>
    </source>
</evidence>
<dbReference type="OrthoDB" id="361870at2759"/>
<dbReference type="GeneID" id="91089680"/>
<dbReference type="VEuPathDB" id="FungiDB:L203_04149"/>
<organism evidence="2 3">
    <name type="scientific">Cryptococcus depauperatus CBS 7841</name>
    <dbReference type="NCBI Taxonomy" id="1295531"/>
    <lineage>
        <taxon>Eukaryota</taxon>
        <taxon>Fungi</taxon>
        <taxon>Dikarya</taxon>
        <taxon>Basidiomycota</taxon>
        <taxon>Agaricomycotina</taxon>
        <taxon>Tremellomycetes</taxon>
        <taxon>Tremellales</taxon>
        <taxon>Cryptococcaceae</taxon>
        <taxon>Cryptococcus</taxon>
    </lineage>
</organism>
<reference evidence="2" key="3">
    <citation type="submission" date="2024-01" db="EMBL/GenBank/DDBJ databases">
        <authorList>
            <person name="Coelho M.A."/>
            <person name="David-Palma M."/>
            <person name="Shea T."/>
            <person name="Sun S."/>
            <person name="Cuomo C.A."/>
            <person name="Heitman J."/>
        </authorList>
    </citation>
    <scope>NUCLEOTIDE SEQUENCE</scope>
    <source>
        <strain evidence="2">CBS 7841</strain>
    </source>
</reference>
<dbReference type="KEGG" id="cdep:91089680"/>
<keyword evidence="3" id="KW-1185">Reference proteome</keyword>
<dbReference type="AlphaFoldDB" id="A0A1E3ICV6"/>
<dbReference type="EMBL" id="CP143790">
    <property type="protein sequence ID" value="WVN90235.1"/>
    <property type="molecule type" value="Genomic_DNA"/>
</dbReference>
<dbReference type="Proteomes" id="UP000094043">
    <property type="component" value="Chromosome 7"/>
</dbReference>
<feature type="compositionally biased region" description="Basic and acidic residues" evidence="1">
    <location>
        <begin position="136"/>
        <end position="151"/>
    </location>
</feature>
<sequence>MSLTFRALETLTTRPSNPAILPISRTRSGNNKPKSLQKTKRTFKPNVTRADWPVTVLGGIQTDVQKPLQKLQGVRMQIKRMRDVEKAGGIEGLLLSRRPKDLTPFGAALRAQLFHELHVLKQQFDSTNAKELLSVGEKRNGKGERLLKGQQRDNLPLLEGE</sequence>
<feature type="region of interest" description="Disordered" evidence="1">
    <location>
        <begin position="16"/>
        <end position="41"/>
    </location>
</feature>
<feature type="compositionally biased region" description="Polar residues" evidence="1">
    <location>
        <begin position="25"/>
        <end position="34"/>
    </location>
</feature>
<dbReference type="SUPFAM" id="SSF143800">
    <property type="entry name" value="L28p-like"/>
    <property type="match status" value="1"/>
</dbReference>
<protein>
    <submittedName>
        <fullName evidence="2">Uncharacterized protein</fullName>
    </submittedName>
</protein>
<dbReference type="InterPro" id="IPR034704">
    <property type="entry name" value="Ribosomal_bL28/bL31-like_sf"/>
</dbReference>
<evidence type="ECO:0000256" key="1">
    <source>
        <dbReference type="SAM" id="MobiDB-lite"/>
    </source>
</evidence>
<feature type="region of interest" description="Disordered" evidence="1">
    <location>
        <begin position="136"/>
        <end position="161"/>
    </location>
</feature>
<proteinExistence type="predicted"/>
<evidence type="ECO:0000313" key="2">
    <source>
        <dbReference type="EMBL" id="WVN90235.1"/>
    </source>
</evidence>
<gene>
    <name evidence="2" type="ORF">L203_105471</name>
</gene>